<feature type="repeat" description="ANK" evidence="1">
    <location>
        <begin position="184"/>
        <end position="216"/>
    </location>
</feature>
<gene>
    <name evidence="5" type="ORF">FEM48_Zijuj11G0071100</name>
</gene>
<dbReference type="PRINTS" id="PR01415">
    <property type="entry name" value="ANKYRIN"/>
</dbReference>
<dbReference type="SMART" id="SM00248">
    <property type="entry name" value="ANK"/>
    <property type="match status" value="7"/>
</dbReference>
<sequence length="517" mass="57800">MDERLKIAAQEGDIAVLYNLIREEPYLLDNIDAVPFIDTPLHIAAYHGKIPFAMEIIRLKPSFAQKLNQDGFSPMHLALHNRQTKMVIRFLDKESDLVRVQGREGKTPLHHVAEEEDLDLLIKFLSACPTSIQDVTIQRETALHIAVKKGKNNALDVLIGGLRRACYEGSHTQEKKILNMKNDEGKTVLHVATATNQPLVMRLLRDSGIDVDAKDDEGKTALHVAAAMDQHELVKLLLKFNIQVNAKDEEGNTALHIATATNQPQIVRLLLKSGIHVNAKNSRGLTALDISDPQKTEIREILQKAKAKHGDSQPQISNSKDYLLTSKISFYKSVLIYIRRSKKNINVDTRNVLLVVAALILTATYQSGLSPPGGVWQDNQPGNATNNDFNTTTNTENTTNVFNTSSSTNTNNSTDLNNDQGSSEAHKAGTLVMPHVDFQTFFTVNSITLLTTTLVIFFLLPISGQVKWLLDIPLYLFSLCYMIAWQTIAPNLSDYHFVYYVWERTRFQPSLVIALVV</sequence>
<evidence type="ECO:0000313" key="6">
    <source>
        <dbReference type="Proteomes" id="UP000813462"/>
    </source>
</evidence>
<evidence type="ECO:0000313" key="5">
    <source>
        <dbReference type="EMBL" id="KAH7514272.1"/>
    </source>
</evidence>
<dbReference type="PANTHER" id="PTHR24128:SF24">
    <property type="entry name" value="ANKYRIN REPEAT PROTEIN"/>
    <property type="match status" value="1"/>
</dbReference>
<dbReference type="Proteomes" id="UP000813462">
    <property type="component" value="Unassembled WGS sequence"/>
</dbReference>
<keyword evidence="1" id="KW-0040">ANK repeat</keyword>
<feature type="compositionally biased region" description="Low complexity" evidence="2">
    <location>
        <begin position="383"/>
        <end position="418"/>
    </location>
</feature>
<feature type="repeat" description="ANK" evidence="1">
    <location>
        <begin position="250"/>
        <end position="282"/>
    </location>
</feature>
<keyword evidence="3" id="KW-0812">Transmembrane</keyword>
<dbReference type="EMBL" id="JAEACU010000011">
    <property type="protein sequence ID" value="KAH7514272.1"/>
    <property type="molecule type" value="Genomic_DNA"/>
</dbReference>
<accession>A0A978UHJ1</accession>
<evidence type="ECO:0000256" key="3">
    <source>
        <dbReference type="SAM" id="Phobius"/>
    </source>
</evidence>
<evidence type="ECO:0000259" key="4">
    <source>
        <dbReference type="Pfam" id="PF13962"/>
    </source>
</evidence>
<feature type="transmembrane region" description="Helical" evidence="3">
    <location>
        <begin position="351"/>
        <end position="369"/>
    </location>
</feature>
<feature type="transmembrane region" description="Helical" evidence="3">
    <location>
        <begin position="441"/>
        <end position="460"/>
    </location>
</feature>
<comment type="caution">
    <text evidence="5">The sequence shown here is derived from an EMBL/GenBank/DDBJ whole genome shotgun (WGS) entry which is preliminary data.</text>
</comment>
<dbReference type="Pfam" id="PF13962">
    <property type="entry name" value="PGG"/>
    <property type="match status" value="1"/>
</dbReference>
<feature type="domain" description="PGG" evidence="4">
    <location>
        <begin position="348"/>
        <end position="385"/>
    </location>
</feature>
<dbReference type="AlphaFoldDB" id="A0A978UHJ1"/>
<proteinExistence type="predicted"/>
<dbReference type="InterPro" id="IPR002110">
    <property type="entry name" value="Ankyrin_rpt"/>
</dbReference>
<dbReference type="InterPro" id="IPR036770">
    <property type="entry name" value="Ankyrin_rpt-contain_sf"/>
</dbReference>
<feature type="transmembrane region" description="Helical" evidence="3">
    <location>
        <begin position="472"/>
        <end position="489"/>
    </location>
</feature>
<dbReference type="PROSITE" id="PS50088">
    <property type="entry name" value="ANK_REPEAT"/>
    <property type="match status" value="3"/>
</dbReference>
<dbReference type="InterPro" id="IPR026961">
    <property type="entry name" value="PGG_dom"/>
</dbReference>
<keyword evidence="3" id="KW-1133">Transmembrane helix</keyword>
<dbReference type="Pfam" id="PF12796">
    <property type="entry name" value="Ank_2"/>
    <property type="match status" value="2"/>
</dbReference>
<dbReference type="Gene3D" id="1.25.40.20">
    <property type="entry name" value="Ankyrin repeat-containing domain"/>
    <property type="match status" value="2"/>
</dbReference>
<dbReference type="SUPFAM" id="SSF48403">
    <property type="entry name" value="Ankyrin repeat"/>
    <property type="match status" value="1"/>
</dbReference>
<protein>
    <recommendedName>
        <fullName evidence="4">PGG domain-containing protein</fullName>
    </recommendedName>
</protein>
<feature type="region of interest" description="Disordered" evidence="2">
    <location>
        <begin position="371"/>
        <end position="422"/>
    </location>
</feature>
<feature type="repeat" description="ANK" evidence="1">
    <location>
        <begin position="217"/>
        <end position="249"/>
    </location>
</feature>
<keyword evidence="3" id="KW-0472">Membrane</keyword>
<organism evidence="5 6">
    <name type="scientific">Ziziphus jujuba var. spinosa</name>
    <dbReference type="NCBI Taxonomy" id="714518"/>
    <lineage>
        <taxon>Eukaryota</taxon>
        <taxon>Viridiplantae</taxon>
        <taxon>Streptophyta</taxon>
        <taxon>Embryophyta</taxon>
        <taxon>Tracheophyta</taxon>
        <taxon>Spermatophyta</taxon>
        <taxon>Magnoliopsida</taxon>
        <taxon>eudicotyledons</taxon>
        <taxon>Gunneridae</taxon>
        <taxon>Pentapetalae</taxon>
        <taxon>rosids</taxon>
        <taxon>fabids</taxon>
        <taxon>Rosales</taxon>
        <taxon>Rhamnaceae</taxon>
        <taxon>Paliureae</taxon>
        <taxon>Ziziphus</taxon>
    </lineage>
</organism>
<reference evidence="5" key="1">
    <citation type="journal article" date="2021" name="Front. Plant Sci.">
        <title>Chromosome-Scale Genome Assembly for Chinese Sour Jujube and Insights Into Its Genome Evolution and Domestication Signature.</title>
        <authorList>
            <person name="Shen L.-Y."/>
            <person name="Luo H."/>
            <person name="Wang X.-L."/>
            <person name="Wang X.-M."/>
            <person name="Qiu X.-J."/>
            <person name="Liu H."/>
            <person name="Zhou S.-S."/>
            <person name="Jia K.-H."/>
            <person name="Nie S."/>
            <person name="Bao Y.-T."/>
            <person name="Zhang R.-G."/>
            <person name="Yun Q.-Z."/>
            <person name="Chai Y.-H."/>
            <person name="Lu J.-Y."/>
            <person name="Li Y."/>
            <person name="Zhao S.-W."/>
            <person name="Mao J.-F."/>
            <person name="Jia S.-G."/>
            <person name="Mao Y.-M."/>
        </authorList>
    </citation>
    <scope>NUCLEOTIDE SEQUENCE</scope>
    <source>
        <strain evidence="5">AT0</strain>
        <tissue evidence="5">Leaf</tissue>
    </source>
</reference>
<dbReference type="PANTHER" id="PTHR24128">
    <property type="entry name" value="HOMEOBOX PROTEIN WARIAI"/>
    <property type="match status" value="1"/>
</dbReference>
<dbReference type="PROSITE" id="PS50297">
    <property type="entry name" value="ANK_REP_REGION"/>
    <property type="match status" value="3"/>
</dbReference>
<evidence type="ECO:0000256" key="1">
    <source>
        <dbReference type="PROSITE-ProRule" id="PRU00023"/>
    </source>
</evidence>
<name>A0A978UHJ1_ZIZJJ</name>
<evidence type="ECO:0000256" key="2">
    <source>
        <dbReference type="SAM" id="MobiDB-lite"/>
    </source>
</evidence>